<reference evidence="2" key="1">
    <citation type="submission" date="2017-09" db="EMBL/GenBank/DDBJ databases">
        <title>Depth-based differentiation of microbial function through sediment-hosted aquifers and enrichment of novel symbionts in the deep terrestrial subsurface.</title>
        <authorList>
            <person name="Probst A.J."/>
            <person name="Ladd B."/>
            <person name="Jarett J.K."/>
            <person name="Geller-Mcgrath D.E."/>
            <person name="Sieber C.M.K."/>
            <person name="Emerson J.B."/>
            <person name="Anantharaman K."/>
            <person name="Thomas B.C."/>
            <person name="Malmstrom R."/>
            <person name="Stieglmeier M."/>
            <person name="Klingl A."/>
            <person name="Woyke T."/>
            <person name="Ryan C.M."/>
            <person name="Banfield J.F."/>
        </authorList>
    </citation>
    <scope>NUCLEOTIDE SEQUENCE [LARGE SCALE GENOMIC DNA]</scope>
</reference>
<gene>
    <name evidence="1" type="ORF">COT62_00360</name>
</gene>
<dbReference type="Proteomes" id="UP000231198">
    <property type="component" value="Unassembled WGS sequence"/>
</dbReference>
<evidence type="ECO:0008006" key="3">
    <source>
        <dbReference type="Google" id="ProtNLM"/>
    </source>
</evidence>
<comment type="caution">
    <text evidence="1">The sequence shown here is derived from an EMBL/GenBank/DDBJ whole genome shotgun (WGS) entry which is preliminary data.</text>
</comment>
<dbReference type="AlphaFoldDB" id="A0A2H0WTR5"/>
<evidence type="ECO:0000313" key="1">
    <source>
        <dbReference type="EMBL" id="PIS16062.1"/>
    </source>
</evidence>
<sequence length="133" mass="13962">MKNKNVVITILALIIVAGGAFFAGTKYQQSQTPSFARQFNGAGNRNGNQNGVGFRPVSGQIIASDDKSITVKLQDGSSRIVILSDKTTINKVAEGTKADLKTGETVMVVGQDNTDGSVTAQNIQLNPGIGRLP</sequence>
<protein>
    <recommendedName>
        <fullName evidence="3">DUF5666 domain-containing protein</fullName>
    </recommendedName>
</protein>
<organism evidence="1 2">
    <name type="scientific">Candidatus Roizmanbacteria bacterium CG09_land_8_20_14_0_10_41_9</name>
    <dbReference type="NCBI Taxonomy" id="1974850"/>
    <lineage>
        <taxon>Bacteria</taxon>
        <taxon>Candidatus Roizmaniibacteriota</taxon>
    </lineage>
</organism>
<accession>A0A2H0WTR5</accession>
<dbReference type="EMBL" id="PEZG01000011">
    <property type="protein sequence ID" value="PIS16062.1"/>
    <property type="molecule type" value="Genomic_DNA"/>
</dbReference>
<evidence type="ECO:0000313" key="2">
    <source>
        <dbReference type="Proteomes" id="UP000231198"/>
    </source>
</evidence>
<name>A0A2H0WTR5_9BACT</name>
<proteinExistence type="predicted"/>